<comment type="similarity">
    <text evidence="5">Belongs to the methyltransferase superfamily. Tam family.</text>
</comment>
<dbReference type="InterPro" id="IPR023506">
    <property type="entry name" value="Trans-aconitate_MeTrfase"/>
</dbReference>
<feature type="domain" description="Methyltransferase" evidence="6">
    <location>
        <begin position="35"/>
        <end position="116"/>
    </location>
</feature>
<comment type="subcellular location">
    <subcellularLocation>
        <location evidence="5">Cytoplasm</location>
    </subcellularLocation>
</comment>
<comment type="catalytic activity">
    <reaction evidence="5">
        <text>trans-aconitate + S-adenosyl-L-methionine = (E)-3-(methoxycarbonyl)pent-2-enedioate + S-adenosyl-L-homocysteine</text>
        <dbReference type="Rhea" id="RHEA:14969"/>
        <dbReference type="ChEBI" id="CHEBI:15708"/>
        <dbReference type="ChEBI" id="CHEBI:57470"/>
        <dbReference type="ChEBI" id="CHEBI:57856"/>
        <dbReference type="ChEBI" id="CHEBI:59789"/>
        <dbReference type="EC" id="2.1.1.144"/>
    </reaction>
</comment>
<keyword evidence="2 5" id="KW-0489">Methyltransferase</keyword>
<evidence type="ECO:0000313" key="7">
    <source>
        <dbReference type="EMBL" id="AHF76984.1"/>
    </source>
</evidence>
<organism evidence="7 8">
    <name type="scientific">Sodalis praecaptivus</name>
    <dbReference type="NCBI Taxonomy" id="1239307"/>
    <lineage>
        <taxon>Bacteria</taxon>
        <taxon>Pseudomonadati</taxon>
        <taxon>Pseudomonadota</taxon>
        <taxon>Gammaproteobacteria</taxon>
        <taxon>Enterobacterales</taxon>
        <taxon>Bruguierivoracaceae</taxon>
        <taxon>Sodalis</taxon>
    </lineage>
</organism>
<dbReference type="PATRIC" id="fig|1239307.3.peg.2128"/>
<dbReference type="Proteomes" id="UP000019028">
    <property type="component" value="Chromosome"/>
</dbReference>
<dbReference type="GO" id="GO:0005737">
    <property type="term" value="C:cytoplasm"/>
    <property type="evidence" value="ECO:0007669"/>
    <property type="project" value="UniProtKB-SubCell"/>
</dbReference>
<reference evidence="7 8" key="1">
    <citation type="journal article" date="2014" name="Genome Biol. Evol.">
        <title>Genome degeneration and adaptation in a nascent stage of symbiosis.</title>
        <authorList>
            <person name="Oakeson K.F."/>
            <person name="Gil R."/>
            <person name="Clayton A.L."/>
            <person name="Dunn D.M."/>
            <person name="von Niederhausern A.C."/>
            <person name="Hamil C."/>
            <person name="Aoyagi A."/>
            <person name="Duval B."/>
            <person name="Baca A."/>
            <person name="Silva F.J."/>
            <person name="Vallier A."/>
            <person name="Jackson D.G."/>
            <person name="Latorre A."/>
            <person name="Weiss R.B."/>
            <person name="Heddi A."/>
            <person name="Moya A."/>
            <person name="Dale C."/>
        </authorList>
    </citation>
    <scope>NUCLEOTIDE SEQUENCE [LARGE SCALE GENOMIC DNA]</scope>
    <source>
        <strain evidence="7 8">HS1</strain>
    </source>
</reference>
<comment type="function">
    <text evidence="5">Catalyzes the S-adenosylmethionine monomethyl esterification of trans-aconitate.</text>
</comment>
<keyword evidence="4 5" id="KW-0949">S-adenosyl-L-methionine</keyword>
<evidence type="ECO:0000256" key="3">
    <source>
        <dbReference type="ARBA" id="ARBA00022679"/>
    </source>
</evidence>
<name>W0HT97_9GAMM</name>
<evidence type="ECO:0000313" key="8">
    <source>
        <dbReference type="Proteomes" id="UP000019028"/>
    </source>
</evidence>
<protein>
    <recommendedName>
        <fullName evidence="5">Trans-aconitate 2-methyltransferase</fullName>
        <ecNumber evidence="5">2.1.1.144</ecNumber>
    </recommendedName>
</protein>
<dbReference type="Pfam" id="PF13649">
    <property type="entry name" value="Methyltransf_25"/>
    <property type="match status" value="1"/>
</dbReference>
<dbReference type="HOGENOM" id="CLU_037990_5_2_6"/>
<dbReference type="NCBIfam" id="NF002463">
    <property type="entry name" value="PRK01683.1"/>
    <property type="match status" value="1"/>
</dbReference>
<dbReference type="InterPro" id="IPR023149">
    <property type="entry name" value="Trans_acon_MeTrfase_C"/>
</dbReference>
<dbReference type="GO" id="GO:0032259">
    <property type="term" value="P:methylation"/>
    <property type="evidence" value="ECO:0007669"/>
    <property type="project" value="UniProtKB-KW"/>
</dbReference>
<dbReference type="EMBL" id="CP006569">
    <property type="protein sequence ID" value="AHF76984.1"/>
    <property type="molecule type" value="Genomic_DNA"/>
</dbReference>
<evidence type="ECO:0000256" key="1">
    <source>
        <dbReference type="ARBA" id="ARBA00022490"/>
    </source>
</evidence>
<evidence type="ECO:0000259" key="6">
    <source>
        <dbReference type="Pfam" id="PF13649"/>
    </source>
</evidence>
<dbReference type="PANTHER" id="PTHR43861">
    <property type="entry name" value="TRANS-ACONITATE 2-METHYLTRANSFERASE-RELATED"/>
    <property type="match status" value="1"/>
</dbReference>
<evidence type="ECO:0000256" key="2">
    <source>
        <dbReference type="ARBA" id="ARBA00022603"/>
    </source>
</evidence>
<dbReference type="Gene3D" id="3.40.50.150">
    <property type="entry name" value="Vaccinia Virus protein VP39"/>
    <property type="match status" value="1"/>
</dbReference>
<dbReference type="Gene3D" id="1.10.150.290">
    <property type="entry name" value="S-adenosyl-L-methionine-dependent methyltransferases"/>
    <property type="match status" value="1"/>
</dbReference>
<dbReference type="GO" id="GO:0030798">
    <property type="term" value="F:trans-aconitate 2-methyltransferase activity"/>
    <property type="evidence" value="ECO:0007669"/>
    <property type="project" value="UniProtKB-UniRule"/>
</dbReference>
<dbReference type="CDD" id="cd02440">
    <property type="entry name" value="AdoMet_MTases"/>
    <property type="match status" value="1"/>
</dbReference>
<keyword evidence="8" id="KW-1185">Reference proteome</keyword>
<evidence type="ECO:0000256" key="4">
    <source>
        <dbReference type="ARBA" id="ARBA00022691"/>
    </source>
</evidence>
<keyword evidence="3 5" id="KW-0808">Transferase</keyword>
<dbReference type="InterPro" id="IPR029063">
    <property type="entry name" value="SAM-dependent_MTases_sf"/>
</dbReference>
<dbReference type="InterPro" id="IPR041698">
    <property type="entry name" value="Methyltransf_25"/>
</dbReference>
<dbReference type="PANTHER" id="PTHR43861:SF1">
    <property type="entry name" value="TRANS-ACONITATE 2-METHYLTRANSFERASE"/>
    <property type="match status" value="1"/>
</dbReference>
<keyword evidence="1 5" id="KW-0963">Cytoplasm</keyword>
<dbReference type="KEGG" id="sod:Sant_1932"/>
<dbReference type="EC" id="2.1.1.144" evidence="5"/>
<gene>
    <name evidence="5 7" type="primary">tam</name>
    <name evidence="7" type="ORF">Sant_1932</name>
</gene>
<dbReference type="HAMAP" id="MF_00560">
    <property type="entry name" value="Tran_acon_Me_trans"/>
    <property type="match status" value="1"/>
</dbReference>
<evidence type="ECO:0000256" key="5">
    <source>
        <dbReference type="HAMAP-Rule" id="MF_00560"/>
    </source>
</evidence>
<dbReference type="SUPFAM" id="SSF53335">
    <property type="entry name" value="S-adenosyl-L-methionine-dependent methyltransferases"/>
    <property type="match status" value="1"/>
</dbReference>
<dbReference type="OrthoDB" id="9795085at2"/>
<sequence length="256" mass="28377">MQEWNPELYRQFEDERTRPAQALLARIPLATADNIADLGCGPGNSTALLVERFTEARVTGVDTSPSMLASARARLPGCEFIEQDMASWRPALAQDIVFANASLQWVGGHLQLLPRLMGQLVAGGVLAVQMPNNREEPSHRAMREVASRAKWRGRIPDAAFSRVGILSVADYYDLLAPLAAGVDIWQTRYYHVMPSLAAIAVWLRATGLRPFLDPLTPAERDSFLDDYLQAIAPAYPPRADGRVLLAFPRLFIVARR</sequence>
<accession>W0HT97</accession>
<dbReference type="RefSeq" id="WP_025422114.1">
    <property type="nucleotide sequence ID" value="NZ_CP006569.1"/>
</dbReference>
<proteinExistence type="inferred from homology"/>
<dbReference type="AlphaFoldDB" id="W0HT97"/>